<dbReference type="InterPro" id="IPR050106">
    <property type="entry name" value="HistidinolP_aminotransfase"/>
</dbReference>
<reference evidence="11 12" key="1">
    <citation type="journal article" date="2007" name="Int. J. Syst. Evol. Microbiol.">
        <title>Oceanobacillus profundus sp. nov., isolated from a deep-sea sediment core.</title>
        <authorList>
            <person name="Kim Y.G."/>
            <person name="Choi D.H."/>
            <person name="Hyun S."/>
            <person name="Cho B.C."/>
        </authorList>
    </citation>
    <scope>NUCLEOTIDE SEQUENCE [LARGE SCALE GENOMIC DNA]</scope>
    <source>
        <strain evidence="11 12">DSM 18246</strain>
    </source>
</reference>
<evidence type="ECO:0000313" key="12">
    <source>
        <dbReference type="Proteomes" id="UP000285456"/>
    </source>
</evidence>
<keyword evidence="12" id="KW-1185">Reference proteome</keyword>
<keyword evidence="6 9" id="KW-0663">Pyridoxal phosphate</keyword>
<evidence type="ECO:0000256" key="2">
    <source>
        <dbReference type="ARBA" id="ARBA00005011"/>
    </source>
</evidence>
<comment type="caution">
    <text evidence="11">The sequence shown here is derived from an EMBL/GenBank/DDBJ whole genome shotgun (WGS) entry which is preliminary data.</text>
</comment>
<dbReference type="GO" id="GO:0000105">
    <property type="term" value="P:L-histidine biosynthetic process"/>
    <property type="evidence" value="ECO:0007669"/>
    <property type="project" value="UniProtKB-UniRule"/>
</dbReference>
<evidence type="ECO:0000256" key="5">
    <source>
        <dbReference type="ARBA" id="ARBA00022679"/>
    </source>
</evidence>
<feature type="domain" description="Aminotransferase class I/classII large" evidence="10">
    <location>
        <begin position="31"/>
        <end position="352"/>
    </location>
</feature>
<protein>
    <recommendedName>
        <fullName evidence="9">Histidinol-phosphate aminotransferase</fullName>
        <ecNumber evidence="9">2.6.1.9</ecNumber>
    </recommendedName>
    <alternativeName>
        <fullName evidence="9">Imidazole acetol-phosphate transaminase</fullName>
    </alternativeName>
</protein>
<evidence type="ECO:0000313" key="11">
    <source>
        <dbReference type="EMBL" id="RHW31587.1"/>
    </source>
</evidence>
<dbReference type="GO" id="GO:0004400">
    <property type="term" value="F:histidinol-phosphate transaminase activity"/>
    <property type="evidence" value="ECO:0007669"/>
    <property type="project" value="UniProtKB-UniRule"/>
</dbReference>
<evidence type="ECO:0000256" key="9">
    <source>
        <dbReference type="HAMAP-Rule" id="MF_01023"/>
    </source>
</evidence>
<comment type="pathway">
    <text evidence="2 9">Amino-acid biosynthesis; L-histidine biosynthesis; L-histidine from 5-phospho-alpha-D-ribose 1-diphosphate: step 7/9.</text>
</comment>
<evidence type="ECO:0000256" key="4">
    <source>
        <dbReference type="ARBA" id="ARBA00022576"/>
    </source>
</evidence>
<dbReference type="NCBIfam" id="TIGR01141">
    <property type="entry name" value="hisC"/>
    <property type="match status" value="1"/>
</dbReference>
<dbReference type="EMBL" id="QWEH01000008">
    <property type="protein sequence ID" value="RHW31587.1"/>
    <property type="molecule type" value="Genomic_DNA"/>
</dbReference>
<evidence type="ECO:0000256" key="6">
    <source>
        <dbReference type="ARBA" id="ARBA00022898"/>
    </source>
</evidence>
<name>A0A417YFW2_9BACI</name>
<dbReference type="PANTHER" id="PTHR43643:SF3">
    <property type="entry name" value="HISTIDINOL-PHOSPHATE AMINOTRANSFERASE"/>
    <property type="match status" value="1"/>
</dbReference>
<accession>A0A417YFW2</accession>
<evidence type="ECO:0000256" key="7">
    <source>
        <dbReference type="ARBA" id="ARBA00023102"/>
    </source>
</evidence>
<dbReference type="AlphaFoldDB" id="A0A417YFW2"/>
<evidence type="ECO:0000256" key="3">
    <source>
        <dbReference type="ARBA" id="ARBA00011738"/>
    </source>
</evidence>
<evidence type="ECO:0000259" key="10">
    <source>
        <dbReference type="Pfam" id="PF00155"/>
    </source>
</evidence>
<dbReference type="EC" id="2.6.1.9" evidence="9"/>
<dbReference type="InterPro" id="IPR015422">
    <property type="entry name" value="PyrdxlP-dep_Trfase_small"/>
</dbReference>
<evidence type="ECO:0000256" key="1">
    <source>
        <dbReference type="ARBA" id="ARBA00001933"/>
    </source>
</evidence>
<feature type="modified residue" description="N6-(pyridoxal phosphate)lysine" evidence="9">
    <location>
        <position position="223"/>
    </location>
</feature>
<dbReference type="GO" id="GO:0030170">
    <property type="term" value="F:pyridoxal phosphate binding"/>
    <property type="evidence" value="ECO:0007669"/>
    <property type="project" value="InterPro"/>
</dbReference>
<keyword evidence="5 9" id="KW-0808">Transferase</keyword>
<sequence length="366" mass="41048">MEAKPVLSQLTPYKQGKQTKEIQQEFGLERIVKLASNENPYGYSNQVKEALLQGLPDFNIYPDGYTAELRSALANKLEVAESQLVFGSGTEEIIQMLCRTYLAPGSNVVTATPTFGQYKHYSLIEGAEVKEIEVTADGYHALDKMLEAIDEKTRIIWLCSPNNPIGTVIPKEAFEAFLNNCPKHVLIAFDEAYFEYVDPEANIDVLSYIKSHNNLIVMRTFSKAYGLAGLRIGYGIANHMIIDKLNVVRGPFNTTSIAQQAALVALSDDVFITNSYEKNKTVKASFKNFLNQIGWKYFHSETNFLLVETPISGIDVFQYLLERGFIVRPGELLGIPKTIRVSLGTGEDMEDLQRVLLEFHNEAIVK</sequence>
<dbReference type="HAMAP" id="MF_01023">
    <property type="entry name" value="HisC_aminotrans_2"/>
    <property type="match status" value="1"/>
</dbReference>
<gene>
    <name evidence="9 11" type="primary">hisC</name>
    <name evidence="11" type="ORF">D1B32_12765</name>
</gene>
<dbReference type="OrthoDB" id="9813612at2"/>
<dbReference type="InterPro" id="IPR004839">
    <property type="entry name" value="Aminotransferase_I/II_large"/>
</dbReference>
<comment type="catalytic activity">
    <reaction evidence="8 9">
        <text>L-histidinol phosphate + 2-oxoglutarate = 3-(imidazol-4-yl)-2-oxopropyl phosphate + L-glutamate</text>
        <dbReference type="Rhea" id="RHEA:23744"/>
        <dbReference type="ChEBI" id="CHEBI:16810"/>
        <dbReference type="ChEBI" id="CHEBI:29985"/>
        <dbReference type="ChEBI" id="CHEBI:57766"/>
        <dbReference type="ChEBI" id="CHEBI:57980"/>
        <dbReference type="EC" id="2.6.1.9"/>
    </reaction>
</comment>
<dbReference type="Proteomes" id="UP000285456">
    <property type="component" value="Unassembled WGS sequence"/>
</dbReference>
<dbReference type="CDD" id="cd00609">
    <property type="entry name" value="AAT_like"/>
    <property type="match status" value="1"/>
</dbReference>
<dbReference type="PROSITE" id="PS00599">
    <property type="entry name" value="AA_TRANSFER_CLASS_2"/>
    <property type="match status" value="1"/>
</dbReference>
<keyword evidence="9" id="KW-0028">Amino-acid biosynthesis</keyword>
<dbReference type="InterPro" id="IPR001917">
    <property type="entry name" value="Aminotrans_II_pyridoxalP_BS"/>
</dbReference>
<comment type="cofactor">
    <cofactor evidence="1 9">
        <name>pyridoxal 5'-phosphate</name>
        <dbReference type="ChEBI" id="CHEBI:597326"/>
    </cofactor>
</comment>
<dbReference type="SUPFAM" id="SSF53383">
    <property type="entry name" value="PLP-dependent transferases"/>
    <property type="match status" value="1"/>
</dbReference>
<comment type="similarity">
    <text evidence="9">Belongs to the class-II pyridoxal-phosphate-dependent aminotransferase family. Histidinol-phosphate aminotransferase subfamily.</text>
</comment>
<dbReference type="PANTHER" id="PTHR43643">
    <property type="entry name" value="HISTIDINOL-PHOSPHATE AMINOTRANSFERASE 2"/>
    <property type="match status" value="1"/>
</dbReference>
<dbReference type="InterPro" id="IPR015424">
    <property type="entry name" value="PyrdxlP-dep_Trfase"/>
</dbReference>
<dbReference type="Pfam" id="PF00155">
    <property type="entry name" value="Aminotran_1_2"/>
    <property type="match status" value="1"/>
</dbReference>
<proteinExistence type="inferred from homology"/>
<dbReference type="UniPathway" id="UPA00031">
    <property type="reaction ID" value="UER00012"/>
</dbReference>
<dbReference type="Gene3D" id="3.40.640.10">
    <property type="entry name" value="Type I PLP-dependent aspartate aminotransferase-like (Major domain)"/>
    <property type="match status" value="1"/>
</dbReference>
<dbReference type="InterPro" id="IPR005861">
    <property type="entry name" value="HisP_aminotrans"/>
</dbReference>
<organism evidence="11 12">
    <name type="scientific">Oceanobacillus profundus</name>
    <dbReference type="NCBI Taxonomy" id="372463"/>
    <lineage>
        <taxon>Bacteria</taxon>
        <taxon>Bacillati</taxon>
        <taxon>Bacillota</taxon>
        <taxon>Bacilli</taxon>
        <taxon>Bacillales</taxon>
        <taxon>Bacillaceae</taxon>
        <taxon>Oceanobacillus</taxon>
    </lineage>
</organism>
<keyword evidence="4 9" id="KW-0032">Aminotransferase</keyword>
<dbReference type="InterPro" id="IPR015421">
    <property type="entry name" value="PyrdxlP-dep_Trfase_major"/>
</dbReference>
<dbReference type="Gene3D" id="3.90.1150.10">
    <property type="entry name" value="Aspartate Aminotransferase, domain 1"/>
    <property type="match status" value="1"/>
</dbReference>
<keyword evidence="7 9" id="KW-0368">Histidine biosynthesis</keyword>
<dbReference type="RefSeq" id="WP_095308987.1">
    <property type="nucleotide sequence ID" value="NZ_JAMAWL010000001.1"/>
</dbReference>
<evidence type="ECO:0000256" key="8">
    <source>
        <dbReference type="ARBA" id="ARBA00047481"/>
    </source>
</evidence>
<comment type="subunit">
    <text evidence="3 9">Homodimer.</text>
</comment>